<evidence type="ECO:0000313" key="5">
    <source>
        <dbReference type="Proteomes" id="UP000552864"/>
    </source>
</evidence>
<dbReference type="RefSeq" id="WP_168742418.1">
    <property type="nucleotide sequence ID" value="NZ_JABAHZ010000009.1"/>
</dbReference>
<feature type="domain" description="FecR protein" evidence="2">
    <location>
        <begin position="203"/>
        <end position="307"/>
    </location>
</feature>
<dbReference type="Pfam" id="PF16344">
    <property type="entry name" value="FecR_C"/>
    <property type="match status" value="1"/>
</dbReference>
<dbReference type="Pfam" id="PF04773">
    <property type="entry name" value="FecR"/>
    <property type="match status" value="1"/>
</dbReference>
<accession>A0A847SQ19</accession>
<protein>
    <submittedName>
        <fullName evidence="4">DUF4974 domain-containing protein</fullName>
    </submittedName>
</protein>
<keyword evidence="5" id="KW-1185">Reference proteome</keyword>
<evidence type="ECO:0000256" key="1">
    <source>
        <dbReference type="SAM" id="Phobius"/>
    </source>
</evidence>
<dbReference type="PANTHER" id="PTHR30273:SF2">
    <property type="entry name" value="PROTEIN FECR"/>
    <property type="match status" value="1"/>
</dbReference>
<dbReference type="Gene3D" id="2.60.120.1440">
    <property type="match status" value="1"/>
</dbReference>
<dbReference type="InterPro" id="IPR006860">
    <property type="entry name" value="FecR"/>
</dbReference>
<evidence type="ECO:0000313" key="4">
    <source>
        <dbReference type="EMBL" id="NLR82394.1"/>
    </source>
</evidence>
<dbReference type="AlphaFoldDB" id="A0A847SQ19"/>
<keyword evidence="1" id="KW-1133">Transmembrane helix</keyword>
<proteinExistence type="predicted"/>
<reference evidence="4 5" key="1">
    <citation type="submission" date="2020-04" db="EMBL/GenBank/DDBJ databases">
        <authorList>
            <person name="Yin C."/>
        </authorList>
    </citation>
    <scope>NUCLEOTIDE SEQUENCE [LARGE SCALE GENOMIC DNA]</scope>
    <source>
        <strain evidence="4 5">Ak56</strain>
    </source>
</reference>
<evidence type="ECO:0000259" key="2">
    <source>
        <dbReference type="Pfam" id="PF04773"/>
    </source>
</evidence>
<dbReference type="InterPro" id="IPR032508">
    <property type="entry name" value="FecR_C"/>
</dbReference>
<dbReference type="GO" id="GO:0016989">
    <property type="term" value="F:sigma factor antagonist activity"/>
    <property type="evidence" value="ECO:0007669"/>
    <property type="project" value="TreeGrafter"/>
</dbReference>
<dbReference type="PANTHER" id="PTHR30273">
    <property type="entry name" value="PERIPLASMIC SIGNAL SENSOR AND SIGMA FACTOR ACTIVATOR FECR-RELATED"/>
    <property type="match status" value="1"/>
</dbReference>
<name>A0A847SQ19_9BACT</name>
<comment type="caution">
    <text evidence="4">The sequence shown here is derived from an EMBL/GenBank/DDBJ whole genome shotgun (WGS) entry which is preliminary data.</text>
</comment>
<dbReference type="Gene3D" id="3.55.50.30">
    <property type="match status" value="1"/>
</dbReference>
<feature type="transmembrane region" description="Helical" evidence="1">
    <location>
        <begin position="103"/>
        <end position="124"/>
    </location>
</feature>
<organism evidence="4 5">
    <name type="scientific">Chitinophaga eiseniae</name>
    <dbReference type="NCBI Taxonomy" id="634771"/>
    <lineage>
        <taxon>Bacteria</taxon>
        <taxon>Pseudomonadati</taxon>
        <taxon>Bacteroidota</taxon>
        <taxon>Chitinophagia</taxon>
        <taxon>Chitinophagales</taxon>
        <taxon>Chitinophagaceae</taxon>
        <taxon>Chitinophaga</taxon>
    </lineage>
</organism>
<evidence type="ECO:0000259" key="3">
    <source>
        <dbReference type="Pfam" id="PF16344"/>
    </source>
</evidence>
<gene>
    <name evidence="4" type="ORF">HGH91_27505</name>
</gene>
<sequence length="422" mass="46613">MKEEWIGEALHIAALIQQLRAGKITAEELQALKAWIAADKGNEAIFQRLSDPAHWESELRAVEKYDVHALTQRVMTSAGLSLPATDADTDTDRRVVRLWRQPAFWKWSMAAAAICFAAILIRYVTLQTGEQTPGHKPVINSAFINPGGNKATLVLGNGAMVALKDSTADTVAMQGGSLIAQQQAGVLVYHKAGAVAQGEIWNTVSTPKGGKYEVVLSDGTHVFLNAASTVKFPVPFNKNSREVVLTGEAYFEVAHASGEKADWPFLVKIRRAGEDGGEVRVLGTHFNIMAYDDEKAVKTTLVEGSVNMHKGVNTVILKPGQQSVWFPQTNTLQVRPADLEAEIAWKNGRFVFRSTDVKTIMRQLSRWYDVTVEYNGDMTDIRFAGNIERKENISELIEILEADGRLRFHITGNKIIVSRISE</sequence>
<keyword evidence="1" id="KW-0812">Transmembrane</keyword>
<keyword evidence="1" id="KW-0472">Membrane</keyword>
<dbReference type="InterPro" id="IPR012373">
    <property type="entry name" value="Ferrdict_sens_TM"/>
</dbReference>
<dbReference type="EMBL" id="JABAHZ010000009">
    <property type="protein sequence ID" value="NLR82394.1"/>
    <property type="molecule type" value="Genomic_DNA"/>
</dbReference>
<feature type="domain" description="Protein FecR C-terminal" evidence="3">
    <location>
        <begin position="349"/>
        <end position="417"/>
    </location>
</feature>
<dbReference type="Proteomes" id="UP000552864">
    <property type="component" value="Unassembled WGS sequence"/>
</dbReference>